<dbReference type="EMBL" id="CP011112">
    <property type="protein sequence ID" value="AKU18307.1"/>
    <property type="molecule type" value="Genomic_DNA"/>
</dbReference>
<protein>
    <submittedName>
        <fullName evidence="2">Uncharacterized protein</fullName>
    </submittedName>
</protein>
<evidence type="ECO:0000313" key="3">
    <source>
        <dbReference type="Proteomes" id="UP000066480"/>
    </source>
</evidence>
<dbReference type="AlphaFoldDB" id="A0A0K1JNM0"/>
<feature type="signal peptide" evidence="1">
    <location>
        <begin position="1"/>
        <end position="26"/>
    </location>
</feature>
<sequence length="177" mass="18972">MRSVIVKATLAATLMGAGLGVGPASAAGWHDVHERWAPYVESALTLPAARYCGTFDLKSEPVIQDIRVKVLQRWDNGKPRQEKYVGPLIVRVTNLSTGASSHQNLSGHATVLYRADGTMESYEMNGPVGMGFPAGSDGLSQGFYRLTGHHLVTFDADGTRHLALDHGAELNLCNVVG</sequence>
<dbReference type="STRING" id="571913.VV02_24785"/>
<dbReference type="OrthoDB" id="3530191at2"/>
<dbReference type="RefSeq" id="WP_052595987.1">
    <property type="nucleotide sequence ID" value="NZ_CP011112.1"/>
</dbReference>
<organism evidence="2 3">
    <name type="scientific">Luteipulveratus mongoliensis</name>
    <dbReference type="NCBI Taxonomy" id="571913"/>
    <lineage>
        <taxon>Bacteria</taxon>
        <taxon>Bacillati</taxon>
        <taxon>Actinomycetota</taxon>
        <taxon>Actinomycetes</taxon>
        <taxon>Micrococcales</taxon>
        <taxon>Dermacoccaceae</taxon>
        <taxon>Luteipulveratus</taxon>
    </lineage>
</organism>
<accession>A0A0K1JNM0</accession>
<dbReference type="KEGG" id="lmoi:VV02_24785"/>
<proteinExistence type="predicted"/>
<evidence type="ECO:0000256" key="1">
    <source>
        <dbReference type="SAM" id="SignalP"/>
    </source>
</evidence>
<dbReference type="Proteomes" id="UP000066480">
    <property type="component" value="Chromosome"/>
</dbReference>
<keyword evidence="3" id="KW-1185">Reference proteome</keyword>
<gene>
    <name evidence="2" type="ORF">VV02_24785</name>
</gene>
<feature type="chain" id="PRO_5005462096" evidence="1">
    <location>
        <begin position="27"/>
        <end position="177"/>
    </location>
</feature>
<evidence type="ECO:0000313" key="2">
    <source>
        <dbReference type="EMBL" id="AKU18307.1"/>
    </source>
</evidence>
<keyword evidence="1" id="KW-0732">Signal</keyword>
<name>A0A0K1JNM0_9MICO</name>
<reference evidence="2 3" key="1">
    <citation type="submission" date="2015-03" db="EMBL/GenBank/DDBJ databases">
        <title>Luteipulveratus halotolerans sp. nov., a novel actinobacterium (Dermacoccaceae) from Sarawak, Malaysia.</title>
        <authorList>
            <person name="Juboi H."/>
            <person name="Basik A."/>
            <person name="Shamsul S.S."/>
            <person name="Arnold P."/>
            <person name="Schmitt E.K."/>
            <person name="Sanglier J.-J."/>
            <person name="Yeo T."/>
        </authorList>
    </citation>
    <scope>NUCLEOTIDE SEQUENCE [LARGE SCALE GENOMIC DNA]</scope>
    <source>
        <strain evidence="2 3">MN07-A0370</strain>
    </source>
</reference>